<gene>
    <name evidence="2" type="ORF">RCOM_1813160</name>
</gene>
<feature type="compositionally biased region" description="Low complexity" evidence="1">
    <location>
        <begin position="127"/>
        <end position="136"/>
    </location>
</feature>
<accession>B9THG1</accession>
<evidence type="ECO:0000313" key="3">
    <source>
        <dbReference type="Proteomes" id="UP000008311"/>
    </source>
</evidence>
<proteinExistence type="predicted"/>
<evidence type="ECO:0000256" key="1">
    <source>
        <dbReference type="SAM" id="MobiDB-lite"/>
    </source>
</evidence>
<protein>
    <submittedName>
        <fullName evidence="2">Uncharacterized protein</fullName>
    </submittedName>
</protein>
<feature type="region of interest" description="Disordered" evidence="1">
    <location>
        <begin position="324"/>
        <end position="360"/>
    </location>
</feature>
<feature type="non-terminal residue" evidence="2">
    <location>
        <position position="1"/>
    </location>
</feature>
<keyword evidence="3" id="KW-1185">Reference proteome</keyword>
<organism evidence="2 3">
    <name type="scientific">Ricinus communis</name>
    <name type="common">Castor bean</name>
    <dbReference type="NCBI Taxonomy" id="3988"/>
    <lineage>
        <taxon>Eukaryota</taxon>
        <taxon>Viridiplantae</taxon>
        <taxon>Streptophyta</taxon>
        <taxon>Embryophyta</taxon>
        <taxon>Tracheophyta</taxon>
        <taxon>Spermatophyta</taxon>
        <taxon>Magnoliopsida</taxon>
        <taxon>eudicotyledons</taxon>
        <taxon>Gunneridae</taxon>
        <taxon>Pentapetalae</taxon>
        <taxon>rosids</taxon>
        <taxon>fabids</taxon>
        <taxon>Malpighiales</taxon>
        <taxon>Euphorbiaceae</taxon>
        <taxon>Acalyphoideae</taxon>
        <taxon>Acalypheae</taxon>
        <taxon>Ricinus</taxon>
    </lineage>
</organism>
<feature type="region of interest" description="Disordered" evidence="1">
    <location>
        <begin position="45"/>
        <end position="146"/>
    </location>
</feature>
<feature type="compositionally biased region" description="Low complexity" evidence="1">
    <location>
        <begin position="87"/>
        <end position="107"/>
    </location>
</feature>
<dbReference type="EMBL" id="EQ981505">
    <property type="protein sequence ID" value="EEF24703.1"/>
    <property type="molecule type" value="Genomic_DNA"/>
</dbReference>
<dbReference type="Proteomes" id="UP000008311">
    <property type="component" value="Unassembled WGS sequence"/>
</dbReference>
<dbReference type="AlphaFoldDB" id="B9THG1"/>
<evidence type="ECO:0000313" key="2">
    <source>
        <dbReference type="EMBL" id="EEF24703.1"/>
    </source>
</evidence>
<dbReference type="InParanoid" id="B9THG1"/>
<reference evidence="3" key="1">
    <citation type="journal article" date="2010" name="Nat. Biotechnol.">
        <title>Draft genome sequence of the oilseed species Ricinus communis.</title>
        <authorList>
            <person name="Chan A.P."/>
            <person name="Crabtree J."/>
            <person name="Zhao Q."/>
            <person name="Lorenzi H."/>
            <person name="Orvis J."/>
            <person name="Puiu D."/>
            <person name="Melake-Berhan A."/>
            <person name="Jones K.M."/>
            <person name="Redman J."/>
            <person name="Chen G."/>
            <person name="Cahoon E.B."/>
            <person name="Gedil M."/>
            <person name="Stanke M."/>
            <person name="Haas B.J."/>
            <person name="Wortman J.R."/>
            <person name="Fraser-Liggett C.M."/>
            <person name="Ravel J."/>
            <person name="Rabinowicz P.D."/>
        </authorList>
    </citation>
    <scope>NUCLEOTIDE SEQUENCE [LARGE SCALE GENOMIC DNA]</scope>
    <source>
        <strain evidence="3">cv. Hale</strain>
    </source>
</reference>
<name>B9THG1_RICCO</name>
<sequence>LCAGQLGVPDLAAPGARGAGSEPALHAGQLRPAAGERQGRFRLSHRAQAPDGQPGRAQLRAGAHARRTVQQAARGGGHQPVHRAELPADGARGGAARHPAAPHQRAAGGTGQCHAGRKPRSGGGSAGACAGSVQPRGPRRRQPGRRECADVGLHAVRAIGGRSAGLAGAVVRLAAGPAPHPAAAGGCRQNHRPPRGHPARPRVKLYDRHDHYLLHHPRPAVRPAGRHHLGHQLRRDENRPAGADTVPDGRRALCVRHRAADLLRASAKARAEVGDRLWPEPGRGAIRVAVPVAEGRHVGLAGVGDPADAGVLHRHLQLYAAEGAHQPRADRRPAAGRAGPGLLRHERTAGGPRQRHHAGRLRAVPGRRRHVGRVEHRRAARAEGHAGLRRHQLHCLVRGGADCAVRTAVAGV</sequence>